<reference evidence="2" key="3">
    <citation type="journal article" date="2018" name="Mol. Plant Microbe Interact.">
        <title>Genome sequence resources for the wheat stripe rust pathogen (Puccinia striiformis f. sp. tritici) and the barley stripe rust pathogen (Puccinia striiformis f. sp. hordei).</title>
        <authorList>
            <person name="Xia C."/>
            <person name="Wang M."/>
            <person name="Yin C."/>
            <person name="Cornejo O.E."/>
            <person name="Hulbert S.H."/>
            <person name="Chen X."/>
        </authorList>
    </citation>
    <scope>NUCLEOTIDE SEQUENCE [LARGE SCALE GENOMIC DNA]</scope>
    <source>
        <strain evidence="2">93TX-2</strain>
    </source>
</reference>
<gene>
    <name evidence="1" type="ORF">PSHT_02004</name>
</gene>
<organism evidence="1 2">
    <name type="scientific">Puccinia striiformis</name>
    <dbReference type="NCBI Taxonomy" id="27350"/>
    <lineage>
        <taxon>Eukaryota</taxon>
        <taxon>Fungi</taxon>
        <taxon>Dikarya</taxon>
        <taxon>Basidiomycota</taxon>
        <taxon>Pucciniomycotina</taxon>
        <taxon>Pucciniomycetes</taxon>
        <taxon>Pucciniales</taxon>
        <taxon>Pucciniaceae</taxon>
        <taxon>Puccinia</taxon>
    </lineage>
</organism>
<evidence type="ECO:0008006" key="3">
    <source>
        <dbReference type="Google" id="ProtNLM"/>
    </source>
</evidence>
<reference evidence="2" key="2">
    <citation type="journal article" date="2018" name="BMC Genomics">
        <title>Genomic insights into host adaptation between the wheat stripe rust pathogen (Puccinia striiformis f. sp. tritici) and the barley stripe rust pathogen (Puccinia striiformis f. sp. hordei).</title>
        <authorList>
            <person name="Xia C."/>
            <person name="Wang M."/>
            <person name="Yin C."/>
            <person name="Cornejo O.E."/>
            <person name="Hulbert S.H."/>
            <person name="Chen X."/>
        </authorList>
    </citation>
    <scope>NUCLEOTIDE SEQUENCE [LARGE SCALE GENOMIC DNA]</scope>
    <source>
        <strain evidence="2">93TX-2</strain>
    </source>
</reference>
<dbReference type="Proteomes" id="UP000238274">
    <property type="component" value="Unassembled WGS sequence"/>
</dbReference>
<keyword evidence="2" id="KW-1185">Reference proteome</keyword>
<comment type="caution">
    <text evidence="1">The sequence shown here is derived from an EMBL/GenBank/DDBJ whole genome shotgun (WGS) entry which is preliminary data.</text>
</comment>
<protein>
    <recommendedName>
        <fullName evidence="3">DDE Tnp4 domain-containing protein</fullName>
    </recommendedName>
</protein>
<evidence type="ECO:0000313" key="2">
    <source>
        <dbReference type="Proteomes" id="UP000238274"/>
    </source>
</evidence>
<name>A0A2S4WJ30_9BASI</name>
<sequence length="112" mass="13096">MRLHLYKRRHMREVVAWLYSCIVLHNMLAQLGDQWQELEAEDQNLGGVDSSPDRPRRGVPAMLRSANVLSMLVWHIIMRKVYFLHSSVAMNVKCLHCFMVVQHERSAQNTPL</sequence>
<evidence type="ECO:0000313" key="1">
    <source>
        <dbReference type="EMBL" id="POW21800.1"/>
    </source>
</evidence>
<proteinExistence type="predicted"/>
<dbReference type="VEuPathDB" id="FungiDB:PSHT_02004"/>
<dbReference type="VEuPathDB" id="FungiDB:PSTT_16077"/>
<dbReference type="EMBL" id="PKSM01000016">
    <property type="protein sequence ID" value="POW21800.1"/>
    <property type="molecule type" value="Genomic_DNA"/>
</dbReference>
<reference evidence="1 2" key="1">
    <citation type="submission" date="2017-12" db="EMBL/GenBank/DDBJ databases">
        <title>Gene loss provides genomic basis for host adaptation in cereal stripe rust fungi.</title>
        <authorList>
            <person name="Xia C."/>
        </authorList>
    </citation>
    <scope>NUCLEOTIDE SEQUENCE [LARGE SCALE GENOMIC DNA]</scope>
    <source>
        <strain evidence="1 2">93TX-2</strain>
    </source>
</reference>
<dbReference type="AlphaFoldDB" id="A0A2S4WJ30"/>
<accession>A0A2S4WJ30</accession>
<dbReference type="OrthoDB" id="2408877at2759"/>